<feature type="transmembrane region" description="Helical" evidence="2">
    <location>
        <begin position="351"/>
        <end position="373"/>
    </location>
</feature>
<feature type="transmembrane region" description="Helical" evidence="2">
    <location>
        <begin position="199"/>
        <end position="221"/>
    </location>
</feature>
<dbReference type="InterPro" id="IPR023201">
    <property type="entry name" value="SecY_dom_sf"/>
</dbReference>
<accession>A0A387BVL8</accession>
<feature type="transmembrane region" description="Helical" evidence="2">
    <location>
        <begin position="12"/>
        <end position="32"/>
    </location>
</feature>
<dbReference type="SUPFAM" id="SSF103491">
    <property type="entry name" value="Preprotein translocase SecY subunit"/>
    <property type="match status" value="1"/>
</dbReference>
<evidence type="ECO:0000256" key="1">
    <source>
        <dbReference type="RuleBase" id="RU004349"/>
    </source>
</evidence>
<dbReference type="PANTHER" id="PTHR10906">
    <property type="entry name" value="SECY/SEC61-ALPHA FAMILY MEMBER"/>
    <property type="match status" value="1"/>
</dbReference>
<feature type="transmembrane region" description="Helical" evidence="2">
    <location>
        <begin position="299"/>
        <end position="318"/>
    </location>
</feature>
<dbReference type="OrthoDB" id="2055747at2"/>
<keyword evidence="2" id="KW-1133">Transmembrane helix</keyword>
<dbReference type="GO" id="GO:0015031">
    <property type="term" value="P:protein transport"/>
    <property type="evidence" value="ECO:0007669"/>
    <property type="project" value="InterPro"/>
</dbReference>
<dbReference type="RefSeq" id="WP_120790698.1">
    <property type="nucleotide sequence ID" value="NZ_CP032624.1"/>
</dbReference>
<reference evidence="3 4" key="1">
    <citation type="submission" date="2018-09" db="EMBL/GenBank/DDBJ databases">
        <title>Genome sequencing of strain 2DFW10M-5.</title>
        <authorList>
            <person name="Heo J."/>
            <person name="Kim S.-J."/>
            <person name="Kwon S.-W."/>
        </authorList>
    </citation>
    <scope>NUCLEOTIDE SEQUENCE [LARGE SCALE GENOMIC DNA]</scope>
    <source>
        <strain evidence="3 4">2DFW10M-5</strain>
    </source>
</reference>
<evidence type="ECO:0000256" key="2">
    <source>
        <dbReference type="SAM" id="Phobius"/>
    </source>
</evidence>
<feature type="transmembrane region" description="Helical" evidence="2">
    <location>
        <begin position="256"/>
        <end position="279"/>
    </location>
</feature>
<feature type="transmembrane region" description="Helical" evidence="2">
    <location>
        <begin position="107"/>
        <end position="127"/>
    </location>
</feature>
<evidence type="ECO:0000313" key="4">
    <source>
        <dbReference type="Proteomes" id="UP000275069"/>
    </source>
</evidence>
<feature type="transmembrane region" description="Helical" evidence="2">
    <location>
        <begin position="166"/>
        <end position="187"/>
    </location>
</feature>
<sequence length="425" mass="45977">MAQIREGKFAPLRIKLLWTALFFVCFMIGRYIPIPLLHGTSTGTSTAGTGLLNAANVATGGNFFTPSFFSLGLGPWMGAAILWRFLFIGRIARGRRIPEATQDRARYVLMVILAIIQAISLMSTYKIHDLDFGPLDGTLNAQIVTVVILSAGAIVVAWLAKRNEELGLGGITMFILYQIVITAMRNFEALPDLTATARYEGVLGVVVLACVLVVLIGIFLGNAELRLHVNKVSIDSGFTGVSYLPIKLNPAGASPIMYGLALIAIPQYVVHAVGAVIPAASAGASGFLSVWGLSNPVGFTAYLLLLFGLTIFFGLFTVDPRETAKRMKNSGEYFDHVPPGDATRNHIRWRVVVLAGLSGLFLVVLTGLPLYFIGTYPNLQFLLTAPQTLMILLGLLWMLYEEIADTTLGTRYSFSLTGRAGRVTA</sequence>
<dbReference type="GO" id="GO:0016020">
    <property type="term" value="C:membrane"/>
    <property type="evidence" value="ECO:0007669"/>
    <property type="project" value="InterPro"/>
</dbReference>
<dbReference type="KEGG" id="gry:D7I44_17745"/>
<keyword evidence="2" id="KW-0472">Membrane</keyword>
<evidence type="ECO:0000313" key="3">
    <source>
        <dbReference type="EMBL" id="AYG05170.1"/>
    </source>
</evidence>
<organism evidence="3 4">
    <name type="scientific">Gryllotalpicola protaetiae</name>
    <dbReference type="NCBI Taxonomy" id="2419771"/>
    <lineage>
        <taxon>Bacteria</taxon>
        <taxon>Bacillati</taxon>
        <taxon>Actinomycetota</taxon>
        <taxon>Actinomycetes</taxon>
        <taxon>Micrococcales</taxon>
        <taxon>Microbacteriaceae</taxon>
        <taxon>Gryllotalpicola</taxon>
    </lineage>
</organism>
<feature type="transmembrane region" description="Helical" evidence="2">
    <location>
        <begin position="139"/>
        <end position="159"/>
    </location>
</feature>
<dbReference type="Gene3D" id="1.10.3370.10">
    <property type="entry name" value="SecY subunit domain"/>
    <property type="match status" value="1"/>
</dbReference>
<evidence type="ECO:0008006" key="5">
    <source>
        <dbReference type="Google" id="ProtNLM"/>
    </source>
</evidence>
<gene>
    <name evidence="3" type="ORF">D7I44_17745</name>
</gene>
<protein>
    <recommendedName>
        <fullName evidence="5">Preprotein translocase subunit SecY</fullName>
    </recommendedName>
</protein>
<dbReference type="InterPro" id="IPR002208">
    <property type="entry name" value="SecY/SEC61-alpha"/>
</dbReference>
<keyword evidence="4" id="KW-1185">Reference proteome</keyword>
<keyword evidence="2" id="KW-0812">Transmembrane</keyword>
<name>A0A387BVL8_9MICO</name>
<dbReference type="PRINTS" id="PR00303">
    <property type="entry name" value="SECYTRNLCASE"/>
</dbReference>
<dbReference type="Pfam" id="PF00344">
    <property type="entry name" value="SecY"/>
    <property type="match status" value="1"/>
</dbReference>
<dbReference type="Proteomes" id="UP000275069">
    <property type="component" value="Chromosome"/>
</dbReference>
<dbReference type="PIRSF" id="PIRSF004557">
    <property type="entry name" value="SecY"/>
    <property type="match status" value="1"/>
</dbReference>
<dbReference type="AlphaFoldDB" id="A0A387BVL8"/>
<feature type="transmembrane region" description="Helical" evidence="2">
    <location>
        <begin position="68"/>
        <end position="87"/>
    </location>
</feature>
<proteinExistence type="inferred from homology"/>
<dbReference type="EMBL" id="CP032624">
    <property type="protein sequence ID" value="AYG05170.1"/>
    <property type="molecule type" value="Genomic_DNA"/>
</dbReference>
<feature type="transmembrane region" description="Helical" evidence="2">
    <location>
        <begin position="379"/>
        <end position="400"/>
    </location>
</feature>
<comment type="similarity">
    <text evidence="1">Belongs to the SecY/SEC61-alpha family.</text>
</comment>